<evidence type="ECO:0008006" key="4">
    <source>
        <dbReference type="Google" id="ProtNLM"/>
    </source>
</evidence>
<feature type="transmembrane region" description="Helical" evidence="1">
    <location>
        <begin position="204"/>
        <end position="223"/>
    </location>
</feature>
<dbReference type="EMBL" id="LYPA01000065">
    <property type="protein sequence ID" value="OBR64260.1"/>
    <property type="molecule type" value="Genomic_DNA"/>
</dbReference>
<feature type="transmembrane region" description="Helical" evidence="1">
    <location>
        <begin position="118"/>
        <end position="141"/>
    </location>
</feature>
<keyword evidence="1" id="KW-0472">Membrane</keyword>
<evidence type="ECO:0000313" key="3">
    <source>
        <dbReference type="Proteomes" id="UP000092024"/>
    </source>
</evidence>
<accession>A0A1A5YFT4</accession>
<protein>
    <recommendedName>
        <fullName evidence="4">ABC transporter permease</fullName>
    </recommendedName>
</protein>
<sequence length="261" mass="28291">MIKHLQLFHCIFTISLQRQLAHRANLFFEILMTAIGLLSGIFAVAAIFSRTSSLAGWSLGGTIVLLGSYQFVSGIIAAFVTPNLAFFQPKVTNGEIDEALLKPASNLFLMSLGTCQPWAITQSLLGLATVGFGIAIGSIKLTALSLLLYGLLLFIGVLTAWASRALLACLAFWAPGMEPSIIYDACWELGRYPLAVYHPFLQKLLTHVIPIAFISTFPALVLVQGPTKALFIGSLIGGSIFLILVSIVWRRALRRYTSATS</sequence>
<dbReference type="AlphaFoldDB" id="A0A1A5YFT4"/>
<feature type="transmembrane region" description="Helical" evidence="1">
    <location>
        <begin position="147"/>
        <end position="173"/>
    </location>
</feature>
<comment type="caution">
    <text evidence="2">The sequence shown here is derived from an EMBL/GenBank/DDBJ whole genome shotgun (WGS) entry which is preliminary data.</text>
</comment>
<dbReference type="Proteomes" id="UP000092024">
    <property type="component" value="Unassembled WGS sequence"/>
</dbReference>
<dbReference type="RefSeq" id="WP_068684750.1">
    <property type="nucleotide sequence ID" value="NZ_LYPA01000065.1"/>
</dbReference>
<organism evidence="2 3">
    <name type="scientific">Paenibacillus oryzae</name>
    <dbReference type="NCBI Taxonomy" id="1844972"/>
    <lineage>
        <taxon>Bacteria</taxon>
        <taxon>Bacillati</taxon>
        <taxon>Bacillota</taxon>
        <taxon>Bacilli</taxon>
        <taxon>Bacillales</taxon>
        <taxon>Paenibacillaceae</taxon>
        <taxon>Paenibacillus</taxon>
    </lineage>
</organism>
<keyword evidence="1" id="KW-0812">Transmembrane</keyword>
<dbReference type="STRING" id="1844972.A7K91_12065"/>
<evidence type="ECO:0000256" key="1">
    <source>
        <dbReference type="SAM" id="Phobius"/>
    </source>
</evidence>
<feature type="transmembrane region" description="Helical" evidence="1">
    <location>
        <begin position="26"/>
        <end position="48"/>
    </location>
</feature>
<keyword evidence="3" id="KW-1185">Reference proteome</keyword>
<reference evidence="2 3" key="1">
    <citation type="submission" date="2016-05" db="EMBL/GenBank/DDBJ databases">
        <title>Paenibacillus oryzae. sp. nov., isolated from the rice root.</title>
        <authorList>
            <person name="Zhang J."/>
            <person name="Zhang X."/>
        </authorList>
    </citation>
    <scope>NUCLEOTIDE SEQUENCE [LARGE SCALE GENOMIC DNA]</scope>
    <source>
        <strain evidence="2 3">1DrF-4</strain>
    </source>
</reference>
<name>A0A1A5YFT4_9BACL</name>
<dbReference type="PANTHER" id="PTHR36833:SF1">
    <property type="entry name" value="INTEGRAL MEMBRANE TRANSPORT PROTEIN"/>
    <property type="match status" value="1"/>
</dbReference>
<dbReference type="Pfam" id="PF06182">
    <property type="entry name" value="ABC2_membrane_6"/>
    <property type="match status" value="1"/>
</dbReference>
<feature type="transmembrane region" description="Helical" evidence="1">
    <location>
        <begin position="54"/>
        <end position="80"/>
    </location>
</feature>
<feature type="transmembrane region" description="Helical" evidence="1">
    <location>
        <begin position="229"/>
        <end position="249"/>
    </location>
</feature>
<gene>
    <name evidence="2" type="ORF">A7K91_12065</name>
</gene>
<dbReference type="PANTHER" id="PTHR36833">
    <property type="entry name" value="SLR0610 PROTEIN-RELATED"/>
    <property type="match status" value="1"/>
</dbReference>
<evidence type="ECO:0000313" key="2">
    <source>
        <dbReference type="EMBL" id="OBR64260.1"/>
    </source>
</evidence>
<keyword evidence="1" id="KW-1133">Transmembrane helix</keyword>
<dbReference type="OrthoDB" id="3818833at2"/>
<dbReference type="InterPro" id="IPR010390">
    <property type="entry name" value="ABC-2_transporter-like"/>
</dbReference>
<proteinExistence type="predicted"/>